<dbReference type="AlphaFoldDB" id="A0A1I1H275"/>
<evidence type="ECO:0000313" key="1">
    <source>
        <dbReference type="EMBL" id="SFC15523.1"/>
    </source>
</evidence>
<dbReference type="EMBL" id="FOLO01000005">
    <property type="protein sequence ID" value="SFC15523.1"/>
    <property type="molecule type" value="Genomic_DNA"/>
</dbReference>
<keyword evidence="2" id="KW-1185">Reference proteome</keyword>
<reference evidence="1 2" key="1">
    <citation type="submission" date="2016-10" db="EMBL/GenBank/DDBJ databases">
        <authorList>
            <person name="de Groot N.N."/>
        </authorList>
    </citation>
    <scope>NUCLEOTIDE SEQUENCE [LARGE SCALE GENOMIC DNA]</scope>
    <source>
        <strain evidence="1 2">DSM 6059</strain>
    </source>
</reference>
<evidence type="ECO:0008006" key="3">
    <source>
        <dbReference type="Google" id="ProtNLM"/>
    </source>
</evidence>
<accession>A0A1I1H275</accession>
<dbReference type="RefSeq" id="WP_091981037.1">
    <property type="nucleotide sequence ID" value="NZ_FOLO01000005.1"/>
</dbReference>
<dbReference type="Proteomes" id="UP000198862">
    <property type="component" value="Unassembled WGS sequence"/>
</dbReference>
<gene>
    <name evidence="1" type="ORF">SAMN02745724_01044</name>
</gene>
<dbReference type="STRING" id="1123010.SAMN02745724_01044"/>
<evidence type="ECO:0000313" key="2">
    <source>
        <dbReference type="Proteomes" id="UP000198862"/>
    </source>
</evidence>
<protein>
    <recommendedName>
        <fullName evidence="3">Initiator Replication protein</fullName>
    </recommendedName>
</protein>
<dbReference type="OrthoDB" id="7308176at2"/>
<name>A0A1I1H275_9GAMM</name>
<proteinExistence type="predicted"/>
<organism evidence="1 2">
    <name type="scientific">Pseudoalteromonas denitrificans DSM 6059</name>
    <dbReference type="NCBI Taxonomy" id="1123010"/>
    <lineage>
        <taxon>Bacteria</taxon>
        <taxon>Pseudomonadati</taxon>
        <taxon>Pseudomonadota</taxon>
        <taxon>Gammaproteobacteria</taxon>
        <taxon>Alteromonadales</taxon>
        <taxon>Pseudoalteromonadaceae</taxon>
        <taxon>Pseudoalteromonas</taxon>
    </lineage>
</organism>
<sequence>MLTSAPDFKVDPKEALKLRLFEVLDGDKYDLSLDRKYSNSITSIDLIPRFFRGYGAVKPVADLASNTVSISNNFSIQGKNYTCRVQPAVIQRVDRKTKEKIEFYALPSDAEELIEKVIFLIASTNGLERKSIGGISRYGTSFSLYEIKKYLQLMGKTKSYEQIRESLTIIRDSKTRISQIDQNNPKRRAEITHDVWSDAVLELEGNGRGRDRCYIGFSDFVVQEISNLSYRQILFSRLTCYGSTFSRYLDLYLSSMWTSATIDRKEPISLLRIMESFGKPQVSIVTKRRDMRAALLDLLEKNVIKTVPSPIKKRINDEEFDYLYYLEPTDHFVEEMIISNGKLKGLKSLSRKISEDEISELPDKVGRVYSDFACENSHIIG</sequence>